<keyword evidence="2" id="KW-0378">Hydrolase</keyword>
<proteinExistence type="predicted"/>
<evidence type="ECO:0000259" key="1">
    <source>
        <dbReference type="Pfam" id="PF12146"/>
    </source>
</evidence>
<dbReference type="InterPro" id="IPR029058">
    <property type="entry name" value="AB_hydrolase_fold"/>
</dbReference>
<dbReference type="SUPFAM" id="SSF53474">
    <property type="entry name" value="alpha/beta-Hydrolases"/>
    <property type="match status" value="1"/>
</dbReference>
<dbReference type="Pfam" id="PF12146">
    <property type="entry name" value="Hydrolase_4"/>
    <property type="match status" value="1"/>
</dbReference>
<dbReference type="PIRSF" id="PIRSF017388">
    <property type="entry name" value="Esterase_lipase"/>
    <property type="match status" value="1"/>
</dbReference>
<evidence type="ECO:0000313" key="2">
    <source>
        <dbReference type="EMBL" id="UOQ43278.1"/>
    </source>
</evidence>
<dbReference type="InterPro" id="IPR022742">
    <property type="entry name" value="Hydrolase_4"/>
</dbReference>
<feature type="domain" description="Serine aminopeptidase S33" evidence="1">
    <location>
        <begin position="20"/>
        <end position="226"/>
    </location>
</feature>
<dbReference type="RefSeq" id="WP_244708637.1">
    <property type="nucleotide sequence ID" value="NZ_CP095073.1"/>
</dbReference>
<dbReference type="InterPro" id="IPR012354">
    <property type="entry name" value="Esterase_lipase"/>
</dbReference>
<organism evidence="2 3">
    <name type="scientific">Halobacillus salinarum</name>
    <dbReference type="NCBI Taxonomy" id="2932257"/>
    <lineage>
        <taxon>Bacteria</taxon>
        <taxon>Bacillati</taxon>
        <taxon>Bacillota</taxon>
        <taxon>Bacilli</taxon>
        <taxon>Bacillales</taxon>
        <taxon>Bacillaceae</taxon>
        <taxon>Halobacillus</taxon>
    </lineage>
</organism>
<keyword evidence="3" id="KW-1185">Reference proteome</keyword>
<protein>
    <submittedName>
        <fullName evidence="2">Alpha/beta fold hydrolase</fullName>
    </submittedName>
</protein>
<dbReference type="InterPro" id="IPR000073">
    <property type="entry name" value="AB_hydrolase_1"/>
</dbReference>
<dbReference type="Proteomes" id="UP000831787">
    <property type="component" value="Chromosome"/>
</dbReference>
<evidence type="ECO:0000313" key="3">
    <source>
        <dbReference type="Proteomes" id="UP000831787"/>
    </source>
</evidence>
<accession>A0ABY4EHA7</accession>
<dbReference type="PRINTS" id="PR00111">
    <property type="entry name" value="ABHYDROLASE"/>
</dbReference>
<dbReference type="Gene3D" id="3.40.50.1820">
    <property type="entry name" value="alpha/beta hydrolase"/>
    <property type="match status" value="1"/>
</dbReference>
<dbReference type="PANTHER" id="PTHR11614">
    <property type="entry name" value="PHOSPHOLIPASE-RELATED"/>
    <property type="match status" value="1"/>
</dbReference>
<dbReference type="InterPro" id="IPR051044">
    <property type="entry name" value="MAG_DAG_Lipase"/>
</dbReference>
<dbReference type="EMBL" id="CP095073">
    <property type="protein sequence ID" value="UOQ43278.1"/>
    <property type="molecule type" value="Genomic_DNA"/>
</dbReference>
<name>A0ABY4EHA7_9BACI</name>
<reference evidence="2 3" key="1">
    <citation type="submission" date="2022-04" db="EMBL/GenBank/DDBJ databases">
        <title>Halobacillus sp. isolated from saltern.</title>
        <authorList>
            <person name="Won M."/>
            <person name="Lee C.-M."/>
            <person name="Woen H.-Y."/>
            <person name="Kwon S.-W."/>
        </authorList>
    </citation>
    <scope>NUCLEOTIDE SEQUENCE [LARGE SCALE GENOMIC DNA]</scope>
    <source>
        <strain evidence="2 3">SSBR10-3</strain>
    </source>
</reference>
<sequence>MAEVMKDAETLQYEGNEVGILISHGFTGTTQSIKPLADAFSREGYTVISPRLAGHGTSPEDMEETSEKDWILSVENAYHWLQERCEMVFVAGLSMGGTLALYIAETFKEVKGVISINGAIDMPKLEQSAEESTEHFLAAIGSDIHKEGAFELAYQETPVGSVAAFVRLMTNVRKRLNGIHCPILLFVSDEDHVVPPGNSEEIFETVFSEHKELVHLENSYHVATLDHDQDLILERSLEFFETYINTK</sequence>
<dbReference type="GO" id="GO:0016787">
    <property type="term" value="F:hydrolase activity"/>
    <property type="evidence" value="ECO:0007669"/>
    <property type="project" value="UniProtKB-KW"/>
</dbReference>
<gene>
    <name evidence="2" type="ORF">MUN89_15290</name>
</gene>